<proteinExistence type="predicted"/>
<reference evidence="2 3" key="1">
    <citation type="submission" date="2018-01" db="EMBL/GenBank/DDBJ databases">
        <authorList>
            <person name="Clerissi C."/>
        </authorList>
    </citation>
    <scope>NUCLEOTIDE SEQUENCE [LARGE SCALE GENOMIC DNA]</scope>
    <source>
        <strain evidence="2">Cupriavidus taiwanensis SWF 66322</strain>
    </source>
</reference>
<feature type="region of interest" description="Disordered" evidence="1">
    <location>
        <begin position="27"/>
        <end position="48"/>
    </location>
</feature>
<protein>
    <submittedName>
        <fullName evidence="2">Uncharacterized protein</fullName>
    </submittedName>
</protein>
<evidence type="ECO:0000313" key="3">
    <source>
        <dbReference type="Proteomes" id="UP000254259"/>
    </source>
</evidence>
<dbReference type="AlphaFoldDB" id="A0A9Q7UQZ4"/>
<evidence type="ECO:0000256" key="1">
    <source>
        <dbReference type="SAM" id="MobiDB-lite"/>
    </source>
</evidence>
<evidence type="ECO:0000313" key="2">
    <source>
        <dbReference type="EMBL" id="SPD63005.1"/>
    </source>
</evidence>
<gene>
    <name evidence="2" type="ORF">CBM2636_10021</name>
</gene>
<dbReference type="Proteomes" id="UP000254259">
    <property type="component" value="Chromosome CBM2636"/>
</dbReference>
<name>A0A9Q7UQZ4_9BURK</name>
<organism evidence="2 3">
    <name type="scientific">Cupriavidus taiwanensis</name>
    <dbReference type="NCBI Taxonomy" id="164546"/>
    <lineage>
        <taxon>Bacteria</taxon>
        <taxon>Pseudomonadati</taxon>
        <taxon>Pseudomonadota</taxon>
        <taxon>Betaproteobacteria</taxon>
        <taxon>Burkholderiales</taxon>
        <taxon>Burkholderiaceae</taxon>
        <taxon>Cupriavidus</taxon>
    </lineage>
</organism>
<accession>A0A9Q7UQZ4</accession>
<dbReference type="EMBL" id="LT984813">
    <property type="protein sequence ID" value="SPD63005.1"/>
    <property type="molecule type" value="Genomic_DNA"/>
</dbReference>
<sequence length="48" mass="5257">MQHWDNVSLRQDNAGVSGHEVLAQGGLPSATLTQNQEMLRNTGFSMQT</sequence>
<feature type="compositionally biased region" description="Polar residues" evidence="1">
    <location>
        <begin position="30"/>
        <end position="48"/>
    </location>
</feature>